<protein>
    <recommendedName>
        <fullName evidence="9">AMP-dependent synthetase/ligase domain-containing protein</fullName>
    </recommendedName>
</protein>
<dbReference type="PANTHER" id="PTHR46041">
    <property type="entry name" value="MITOCHONDRIAL INNER MEMBRANE PROTEASE SUBUNIT 2"/>
    <property type="match status" value="1"/>
</dbReference>
<dbReference type="InterPro" id="IPR037730">
    <property type="entry name" value="IMP2"/>
</dbReference>
<dbReference type="SUPFAM" id="SSF51306">
    <property type="entry name" value="LexA/Signal peptidase"/>
    <property type="match status" value="1"/>
</dbReference>
<gene>
    <name evidence="7" type="ORF">BgAZ_300340</name>
</gene>
<organism evidence="7 8">
    <name type="scientific">Babesia gibsoni</name>
    <dbReference type="NCBI Taxonomy" id="33632"/>
    <lineage>
        <taxon>Eukaryota</taxon>
        <taxon>Sar</taxon>
        <taxon>Alveolata</taxon>
        <taxon>Apicomplexa</taxon>
        <taxon>Aconoidasida</taxon>
        <taxon>Piroplasmida</taxon>
        <taxon>Babesiidae</taxon>
        <taxon>Babesia</taxon>
    </lineage>
</organism>
<dbReference type="PANTHER" id="PTHR46041:SF2">
    <property type="entry name" value="MITOCHONDRIAL INNER MEMBRANE PROTEASE SUBUNIT 2"/>
    <property type="match status" value="1"/>
</dbReference>
<evidence type="ECO:0000313" key="7">
    <source>
        <dbReference type="EMBL" id="KAK1442516.1"/>
    </source>
</evidence>
<name>A0AAD8PDR6_BABGI</name>
<dbReference type="InterPro" id="IPR042099">
    <property type="entry name" value="ANL_N_sf"/>
</dbReference>
<dbReference type="GO" id="GO:0004175">
    <property type="term" value="F:endopeptidase activity"/>
    <property type="evidence" value="ECO:0007669"/>
    <property type="project" value="TreeGrafter"/>
</dbReference>
<dbReference type="GO" id="GO:0042720">
    <property type="term" value="C:mitochondrial inner membrane peptidase complex"/>
    <property type="evidence" value="ECO:0007669"/>
    <property type="project" value="InterPro"/>
</dbReference>
<dbReference type="GO" id="GO:0008236">
    <property type="term" value="F:serine-type peptidase activity"/>
    <property type="evidence" value="ECO:0007669"/>
    <property type="project" value="InterPro"/>
</dbReference>
<dbReference type="GO" id="GO:0006627">
    <property type="term" value="P:protein processing involved in protein targeting to mitochondrion"/>
    <property type="evidence" value="ECO:0007669"/>
    <property type="project" value="InterPro"/>
</dbReference>
<evidence type="ECO:0000256" key="3">
    <source>
        <dbReference type="ARBA" id="ARBA00022692"/>
    </source>
</evidence>
<accession>A0AAD8PDR6</accession>
<evidence type="ECO:0000256" key="5">
    <source>
        <dbReference type="ARBA" id="ARBA00022989"/>
    </source>
</evidence>
<evidence type="ECO:0000256" key="2">
    <source>
        <dbReference type="ARBA" id="ARBA00022670"/>
    </source>
</evidence>
<dbReference type="InterPro" id="IPR036286">
    <property type="entry name" value="LexA/Signal_pep-like_sf"/>
</dbReference>
<dbReference type="AlphaFoldDB" id="A0AAD8PDR6"/>
<comment type="caution">
    <text evidence="7">The sequence shown here is derived from an EMBL/GenBank/DDBJ whole genome shotgun (WGS) entry which is preliminary data.</text>
</comment>
<dbReference type="GO" id="GO:0006465">
    <property type="term" value="P:signal peptide processing"/>
    <property type="evidence" value="ECO:0007669"/>
    <property type="project" value="InterPro"/>
</dbReference>
<evidence type="ECO:0000313" key="8">
    <source>
        <dbReference type="Proteomes" id="UP001230268"/>
    </source>
</evidence>
<sequence>MPEHTSFFHLQNLQDDFMKYYSSTHKHRIDEVKLSRLGILYGAAILNRRIDYIFQKEETKGMVICAHMKHSKIHDIYIIATCLIYGYTLFHSNWHTDTDELLAYKLRATNCRLVIVDDEIETSSMIPEVKYLRLSDIYAKNIYTKSVSLSNSLTLVESLGKDRSDSRIQELLSSQSKLMGQIKKESVMMITFTSSVLSTRPKARKVTYGDMLGHFKELDSMGAWTPEDILVVFMANPTYDYFTCIILYYCLRRPNVHMHFLQRYMSTYWKILWEANEHAKNVYPQLGKKYKILSWLFPRQLEALLTLEEVARESLVLSTVTEQNDATPLMKKLHHTRSLIVSGSAEAESNAKELSDEKEETISREQSCSESPVVFPKREVTPEKVIGRKQTELLLGNYDKPLLPLPDTGGRSPRLIARSLTTHSPHRDIKDHLVSSLTRSISMSRAYNENIGTNYIPKLHLKFSELRNVLCDKNVFFMLSGTYASIDLCRTFANLTGGKTPFIRYGCTEISPTMTLVPVVMDRKTLFELYEMGIQHTFDGRKMNGHYVGVSVSPDLQTNVVKSVDPCDADFMVECSPGEPGRIVCNALNPTRLILPGNPRNVLLEDGTYLGIDDVGFYLTIDDVKHFYWLYKVDPTIPQGMDYPYIELLNTSRILHHAICTRYELTPPVVRVETVQVELPDGGSRIVSAVELVTAMKADIAQDMISCFRDISKSTGIFKNCVEPEEIKILSIPWAYKGTVNYAVLRVGTCQEQIRKLQMSEFFSRLKLLASRSIVASAFGVVISDNIVTFRWVSTDAMSPLLVSGDRDKDLAVIARVTKFYCNDVVLYLNPNTGEESIGRLMKMKTTESLQEMRGKIPSGHCWIENDNPRSGDPDSTSFGAVSINNSELNGFIHTRL</sequence>
<keyword evidence="5" id="KW-1133">Transmembrane helix</keyword>
<keyword evidence="2" id="KW-0645">Protease</keyword>
<evidence type="ECO:0008006" key="9">
    <source>
        <dbReference type="Google" id="ProtNLM"/>
    </source>
</evidence>
<proteinExistence type="predicted"/>
<keyword evidence="8" id="KW-1185">Reference proteome</keyword>
<comment type="subcellular location">
    <subcellularLocation>
        <location evidence="1">Membrane</location>
        <topology evidence="1">Single-pass membrane protein</topology>
    </subcellularLocation>
</comment>
<dbReference type="EMBL" id="JAVEPI010000003">
    <property type="protein sequence ID" value="KAK1442516.1"/>
    <property type="molecule type" value="Genomic_DNA"/>
</dbReference>
<dbReference type="SUPFAM" id="SSF56801">
    <property type="entry name" value="Acetyl-CoA synthetase-like"/>
    <property type="match status" value="1"/>
</dbReference>
<keyword evidence="6" id="KW-0472">Membrane</keyword>
<dbReference type="Proteomes" id="UP001230268">
    <property type="component" value="Unassembled WGS sequence"/>
</dbReference>
<dbReference type="Gene3D" id="3.40.50.12780">
    <property type="entry name" value="N-terminal domain of ligase-like"/>
    <property type="match status" value="1"/>
</dbReference>
<evidence type="ECO:0000256" key="6">
    <source>
        <dbReference type="ARBA" id="ARBA00023136"/>
    </source>
</evidence>
<evidence type="ECO:0000256" key="1">
    <source>
        <dbReference type="ARBA" id="ARBA00004167"/>
    </source>
</evidence>
<evidence type="ECO:0000256" key="4">
    <source>
        <dbReference type="ARBA" id="ARBA00022801"/>
    </source>
</evidence>
<keyword evidence="4" id="KW-0378">Hydrolase</keyword>
<reference evidence="7" key="1">
    <citation type="submission" date="2023-08" db="EMBL/GenBank/DDBJ databases">
        <title>Draft sequence of the Babesia gibsoni genome.</title>
        <authorList>
            <person name="Yamagishi J.Y."/>
            <person name="Xuan X.X."/>
        </authorList>
    </citation>
    <scope>NUCLEOTIDE SEQUENCE</scope>
    <source>
        <strain evidence="7">Azabu</strain>
    </source>
</reference>
<keyword evidence="3" id="KW-0812">Transmembrane</keyword>